<dbReference type="Proteomes" id="UP001557470">
    <property type="component" value="Unassembled WGS sequence"/>
</dbReference>
<keyword evidence="6" id="KW-0206">Cytoskeleton</keyword>
<dbReference type="InterPro" id="IPR027640">
    <property type="entry name" value="Kinesin-like_fam"/>
</dbReference>
<keyword evidence="4 8" id="KW-0067">ATP-binding</keyword>
<evidence type="ECO:0000256" key="8">
    <source>
        <dbReference type="PROSITE-ProRule" id="PRU00283"/>
    </source>
</evidence>
<dbReference type="SUPFAM" id="SSF47769">
    <property type="entry name" value="SAM/Pointed domain"/>
    <property type="match status" value="1"/>
</dbReference>
<dbReference type="GO" id="GO:0003774">
    <property type="term" value="F:cytoskeletal motor activity"/>
    <property type="evidence" value="ECO:0007669"/>
    <property type="project" value="UniProtKB-UniRule"/>
</dbReference>
<evidence type="ECO:0000259" key="10">
    <source>
        <dbReference type="PROSITE" id="PS50067"/>
    </source>
</evidence>
<feature type="compositionally biased region" description="Acidic residues" evidence="9">
    <location>
        <begin position="870"/>
        <end position="880"/>
    </location>
</feature>
<keyword evidence="12" id="KW-1185">Reference proteome</keyword>
<feature type="region of interest" description="Disordered" evidence="9">
    <location>
        <begin position="865"/>
        <end position="1014"/>
    </location>
</feature>
<feature type="compositionally biased region" description="Basic and acidic residues" evidence="9">
    <location>
        <begin position="1165"/>
        <end position="1174"/>
    </location>
</feature>
<feature type="compositionally biased region" description="Basic and acidic residues" evidence="9">
    <location>
        <begin position="677"/>
        <end position="780"/>
    </location>
</feature>
<proteinExistence type="inferred from homology"/>
<dbReference type="CDD" id="cd01367">
    <property type="entry name" value="KISc_KIF2_like"/>
    <property type="match status" value="1"/>
</dbReference>
<evidence type="ECO:0000256" key="3">
    <source>
        <dbReference type="ARBA" id="ARBA00022741"/>
    </source>
</evidence>
<dbReference type="SUPFAM" id="SSF52540">
    <property type="entry name" value="P-loop containing nucleoside triphosphate hydrolases"/>
    <property type="match status" value="1"/>
</dbReference>
<dbReference type="PANTHER" id="PTHR47971:SF20">
    <property type="entry name" value="KINESIN-LIKE PROTEIN KIF24"/>
    <property type="match status" value="1"/>
</dbReference>
<evidence type="ECO:0000313" key="11">
    <source>
        <dbReference type="EMBL" id="KAL0979674.1"/>
    </source>
</evidence>
<feature type="region of interest" description="Disordered" evidence="9">
    <location>
        <begin position="230"/>
        <end position="267"/>
    </location>
</feature>
<evidence type="ECO:0000256" key="1">
    <source>
        <dbReference type="ARBA" id="ARBA00004245"/>
    </source>
</evidence>
<accession>A0ABD0WS77</accession>
<name>A0ABD0WS77_UMBPY</name>
<dbReference type="InterPro" id="IPR013761">
    <property type="entry name" value="SAM/pointed_sf"/>
</dbReference>
<sequence length="1388" mass="154833">MHSGKKPKRTTWHLTQRANLIIYTVSSEDIDFIHWYHVHMTGVEVPGEAMTSCLYECLHEFGLERHYSRFTSMGLRKAGHLSALTMGDYSGLGVHRMGERARLFHLVQLVKSMEEEEENHKNNDTRVRKTTMNFTSPSKGPICRQFNFDHRVGGRFSEPKCGWLNGYDSVRGIGTHPISSPYTRVKTQPKYDIGKGSPTQRAQCTYPCKQTVRRTTMHWDNSKSIYNQSVHVKKEDTAIRKNSRDRTEQGREKNGTPRKTYKPRMAGEQQISVCVRKRPLTRAEGKRGEADVVSAQDGDAVLVQEVKQAVDLTQYMMQHRFYYDQVFGEESSNEDVYLRTAYPLVQHVLTGGKATCFAYGQSGAGKTHTMLGSPPETPGLYALAARDIFTQLYTLQNHSHPPAPSHVYISFFEIYCGRLYDLLDHRKRLFPREDGQQVVQIAGLKEVKVESVSSLMQVVWVGMLERTQGASGLNSASSRSHALLQIQLRNSGHQATGRMYFVDLAGSERAADSGDPDRLRRMEGAEINQSLLALKECIRSLDQEQSHTPFRQSKLTQVLKESFVGDSKTCMIANISPSHLATEHTLNTLRYADRVKELRGRRGSELTLFQSPKHNGWVKSPSGVIATQARRLAPGDALLCSTPKGSGALEGFGKGREDLCLDHTTPVRGSLGMELQRGRRTEGLEMKTRRMDRDGDPEIRTGRMDRQREGDPEIRTGTMDRQREGDPEIRNSRIDRQREGDPEIRNSRMDRQREGDPEIRNSRMDRQREGDPERHRKGCEMSDNSNIEQDLRAAMNSQRMGGRDIPLYETPAVRVRGWERDPETPEERDSDKERERHLRRYHRQLQQPLSGYRTPAGYLFSSHACQSHQDDDDDDDDDDDGGKAGSGGSVLKCFIPGTGSGLPPSSCVGDRGTSVGGAKRGSGDAWRSPNEEQRRGAWPECRAVKSADGGRGTGGVLGWGEAEWSTEEEGEAEVDRFTLGSADSTSDNDSLYQHHHGSHHASAERPLSPPPYEMNDLSLEVKHINRSSDDMCLHFPNVTARPCLQGVRLNSREGTALKEGAKLLRMRDPANGPQSTGQASRGATWLSPDYSSSPQCESFGNSSISTMDLLSLSLLQVDRLAATDSFLCKRSPHCPFSLLLKEGSKRPGLVEVGQSPKLTPATEGKSGEDKREGFGHSSLVKQHQGVAEGVAVGVAKGVAKVKTVTPEGHLEDRRSIMDSAVCRMASVQDQGGILKSPAQLQSGVQRTSPHLHSPDEHIVSNSRSSNRSQKLIQPSPHTVLQPIEPLASLSPSVQEAQEQAKCRVVQAHCEQLEKMESLCRRQQTLLCQQPDMDFKKYVQELDEMMEHNTLCAQSLRAQIQFYLSLLPTHNAALQQHAGPGGNNQGTNL</sequence>
<dbReference type="GO" id="GO:0007019">
    <property type="term" value="P:microtubule depolymerization"/>
    <property type="evidence" value="ECO:0007669"/>
    <property type="project" value="UniProtKB-ARBA"/>
</dbReference>
<dbReference type="InterPro" id="IPR001752">
    <property type="entry name" value="Kinesin_motor_dom"/>
</dbReference>
<feature type="binding site" evidence="8">
    <location>
        <begin position="360"/>
        <end position="367"/>
    </location>
    <ligand>
        <name>ATP</name>
        <dbReference type="ChEBI" id="CHEBI:30616"/>
    </ligand>
</feature>
<feature type="region of interest" description="Disordered" evidence="9">
    <location>
        <begin position="677"/>
        <end position="786"/>
    </location>
</feature>
<comment type="similarity">
    <text evidence="7">Belongs to the TRAFAC class myosin-kinesin ATPase superfamily. Kinesin family. KIN-13 subfamily.</text>
</comment>
<feature type="region of interest" description="Disordered" evidence="9">
    <location>
        <begin position="1150"/>
        <end position="1175"/>
    </location>
</feature>
<dbReference type="InterPro" id="IPR019821">
    <property type="entry name" value="Kinesin_motor_CS"/>
</dbReference>
<feature type="compositionally biased region" description="Basic and acidic residues" evidence="9">
    <location>
        <begin position="929"/>
        <end position="945"/>
    </location>
</feature>
<feature type="compositionally biased region" description="Polar residues" evidence="9">
    <location>
        <begin position="1240"/>
        <end position="1250"/>
    </location>
</feature>
<feature type="region of interest" description="Disordered" evidence="9">
    <location>
        <begin position="816"/>
        <end position="836"/>
    </location>
</feature>
<evidence type="ECO:0000313" key="12">
    <source>
        <dbReference type="Proteomes" id="UP001557470"/>
    </source>
</evidence>
<dbReference type="PRINTS" id="PR00380">
    <property type="entry name" value="KINESINHEAVY"/>
</dbReference>
<organism evidence="11 12">
    <name type="scientific">Umbra pygmaea</name>
    <name type="common">Eastern mudminnow</name>
    <dbReference type="NCBI Taxonomy" id="75934"/>
    <lineage>
        <taxon>Eukaryota</taxon>
        <taxon>Metazoa</taxon>
        <taxon>Chordata</taxon>
        <taxon>Craniata</taxon>
        <taxon>Vertebrata</taxon>
        <taxon>Euteleostomi</taxon>
        <taxon>Actinopterygii</taxon>
        <taxon>Neopterygii</taxon>
        <taxon>Teleostei</taxon>
        <taxon>Protacanthopterygii</taxon>
        <taxon>Esociformes</taxon>
        <taxon>Umbridae</taxon>
        <taxon>Umbra</taxon>
    </lineage>
</organism>
<dbReference type="Pfam" id="PF00225">
    <property type="entry name" value="Kinesin"/>
    <property type="match status" value="1"/>
</dbReference>
<evidence type="ECO:0000256" key="4">
    <source>
        <dbReference type="ARBA" id="ARBA00022840"/>
    </source>
</evidence>
<evidence type="ECO:0000256" key="5">
    <source>
        <dbReference type="ARBA" id="ARBA00023175"/>
    </source>
</evidence>
<keyword evidence="5 8" id="KW-0505">Motor protein</keyword>
<feature type="compositionally biased region" description="Gly residues" evidence="9">
    <location>
        <begin position="949"/>
        <end position="958"/>
    </location>
</feature>
<dbReference type="GO" id="GO:0005874">
    <property type="term" value="C:microtubule"/>
    <property type="evidence" value="ECO:0007669"/>
    <property type="project" value="UniProtKB-KW"/>
</dbReference>
<keyword evidence="3 8" id="KW-0547">Nucleotide-binding</keyword>
<gene>
    <name evidence="11" type="ORF">UPYG_G00188090</name>
</gene>
<feature type="domain" description="Kinesin motor" evidence="10">
    <location>
        <begin position="270"/>
        <end position="598"/>
    </location>
</feature>
<evidence type="ECO:0000256" key="7">
    <source>
        <dbReference type="ARBA" id="ARBA00061030"/>
    </source>
</evidence>
<feature type="region of interest" description="Disordered" evidence="9">
    <location>
        <begin position="1066"/>
        <end position="1089"/>
    </location>
</feature>
<dbReference type="FunFam" id="3.40.850.10:FF:000012">
    <property type="entry name" value="Kinesin-like protein"/>
    <property type="match status" value="1"/>
</dbReference>
<feature type="compositionally biased region" description="Polar residues" evidence="9">
    <location>
        <begin position="1259"/>
        <end position="1271"/>
    </location>
</feature>
<dbReference type="PROSITE" id="PS50067">
    <property type="entry name" value="KINESIN_MOTOR_2"/>
    <property type="match status" value="1"/>
</dbReference>
<evidence type="ECO:0000256" key="6">
    <source>
        <dbReference type="ARBA" id="ARBA00023212"/>
    </source>
</evidence>
<comment type="subcellular location">
    <subcellularLocation>
        <location evidence="1">Cytoplasm</location>
        <location evidence="1">Cytoskeleton</location>
    </subcellularLocation>
</comment>
<keyword evidence="6" id="KW-0963">Cytoplasm</keyword>
<keyword evidence="2" id="KW-0493">Microtubule</keyword>
<dbReference type="InterPro" id="IPR027417">
    <property type="entry name" value="P-loop_NTPase"/>
</dbReference>
<feature type="region of interest" description="Disordered" evidence="9">
    <location>
        <begin position="1240"/>
        <end position="1271"/>
    </location>
</feature>
<evidence type="ECO:0000256" key="2">
    <source>
        <dbReference type="ARBA" id="ARBA00022701"/>
    </source>
</evidence>
<dbReference type="PROSITE" id="PS00411">
    <property type="entry name" value="KINESIN_MOTOR_1"/>
    <property type="match status" value="1"/>
</dbReference>
<comment type="caution">
    <text evidence="11">The sequence shown here is derived from an EMBL/GenBank/DDBJ whole genome shotgun (WGS) entry which is preliminary data.</text>
</comment>
<dbReference type="EMBL" id="JAGEUA010000005">
    <property type="protein sequence ID" value="KAL0979674.1"/>
    <property type="molecule type" value="Genomic_DNA"/>
</dbReference>
<dbReference type="PANTHER" id="PTHR47971">
    <property type="entry name" value="KINESIN-RELATED PROTEIN 6"/>
    <property type="match status" value="1"/>
</dbReference>
<feature type="compositionally biased region" description="Polar residues" evidence="9">
    <location>
        <begin position="1072"/>
        <end position="1081"/>
    </location>
</feature>
<dbReference type="GO" id="GO:0005524">
    <property type="term" value="F:ATP binding"/>
    <property type="evidence" value="ECO:0007669"/>
    <property type="project" value="UniProtKB-UniRule"/>
</dbReference>
<feature type="compositionally biased region" description="Polar residues" evidence="9">
    <location>
        <begin position="981"/>
        <end position="991"/>
    </location>
</feature>
<reference evidence="11 12" key="1">
    <citation type="submission" date="2024-06" db="EMBL/GenBank/DDBJ databases">
        <authorList>
            <person name="Pan Q."/>
            <person name="Wen M."/>
            <person name="Jouanno E."/>
            <person name="Zahm M."/>
            <person name="Klopp C."/>
            <person name="Cabau C."/>
            <person name="Louis A."/>
            <person name="Berthelot C."/>
            <person name="Parey E."/>
            <person name="Roest Crollius H."/>
            <person name="Montfort J."/>
            <person name="Robinson-Rechavi M."/>
            <person name="Bouchez O."/>
            <person name="Lampietro C."/>
            <person name="Lopez Roques C."/>
            <person name="Donnadieu C."/>
            <person name="Postlethwait J."/>
            <person name="Bobe J."/>
            <person name="Verreycken H."/>
            <person name="Guiguen Y."/>
        </authorList>
    </citation>
    <scope>NUCLEOTIDE SEQUENCE [LARGE SCALE GENOMIC DNA]</scope>
    <source>
        <strain evidence="11">Up_M1</strain>
        <tissue evidence="11">Testis</tissue>
    </source>
</reference>
<evidence type="ECO:0000256" key="9">
    <source>
        <dbReference type="SAM" id="MobiDB-lite"/>
    </source>
</evidence>
<protein>
    <recommendedName>
        <fullName evidence="10">Kinesin motor domain-containing protein</fullName>
    </recommendedName>
</protein>
<feature type="compositionally biased region" description="Basic and acidic residues" evidence="9">
    <location>
        <begin position="232"/>
        <end position="255"/>
    </location>
</feature>
<dbReference type="Gene3D" id="3.40.850.10">
    <property type="entry name" value="Kinesin motor domain"/>
    <property type="match status" value="1"/>
</dbReference>
<dbReference type="SMART" id="SM00129">
    <property type="entry name" value="KISc"/>
    <property type="match status" value="1"/>
</dbReference>
<dbReference type="InterPro" id="IPR036961">
    <property type="entry name" value="Kinesin_motor_dom_sf"/>
</dbReference>